<evidence type="ECO:0008006" key="2">
    <source>
        <dbReference type="Google" id="ProtNLM"/>
    </source>
</evidence>
<name>A0A6L2JQN3_TANCI</name>
<protein>
    <recommendedName>
        <fullName evidence="2">RNA-directed DNA polymerase, eukaryota, reverse transcriptase zinc-binding domain protein</fullName>
    </recommendedName>
</protein>
<proteinExistence type="predicted"/>
<organism evidence="1">
    <name type="scientific">Tanacetum cinerariifolium</name>
    <name type="common">Dalmatian daisy</name>
    <name type="synonym">Chrysanthemum cinerariifolium</name>
    <dbReference type="NCBI Taxonomy" id="118510"/>
    <lineage>
        <taxon>Eukaryota</taxon>
        <taxon>Viridiplantae</taxon>
        <taxon>Streptophyta</taxon>
        <taxon>Embryophyta</taxon>
        <taxon>Tracheophyta</taxon>
        <taxon>Spermatophyta</taxon>
        <taxon>Magnoliopsida</taxon>
        <taxon>eudicotyledons</taxon>
        <taxon>Gunneridae</taxon>
        <taxon>Pentapetalae</taxon>
        <taxon>asterids</taxon>
        <taxon>campanulids</taxon>
        <taxon>Asterales</taxon>
        <taxon>Asteraceae</taxon>
        <taxon>Asteroideae</taxon>
        <taxon>Anthemideae</taxon>
        <taxon>Anthemidinae</taxon>
        <taxon>Tanacetum</taxon>
    </lineage>
</organism>
<gene>
    <name evidence="1" type="ORF">Tci_010865</name>
</gene>
<sequence>MSPGGSKHEYADYLVPPPKLINGFYILKHDQAIDYGPTLFRLFHSWFLEQDFPSFVKDSCNNDGVHASNAIILLKNKLKSLKQTLKTWSIQKKSITVHDCRVLQDYLLDIDSCLDKGDGLPVDWPNHAKIFHDICFLDYKISFYVLQKAKLAIKGIILDGEWIDNPDRVEREFYNHFPNRFSNPDCSCIPMEGGSKIFCLKVDFQKALDSVRWDHLDDIVGKALFEFNGERCGGNGRRDGSMTGRGSDWLAKHSIVSNEGCGGWAVRGGRSSSESKNGNGERGSYLGRWHLYCHKGQIVRSSSEESKRKGLFGPNGERGRKMEVGFDKFGGRGEEVGNCGSNGGRGGSIVGSGEGSFAICSMESKDGLGGRGLVVVGGKSSSVSKRA</sequence>
<dbReference type="EMBL" id="BKCJ010001106">
    <property type="protein sequence ID" value="GEU38887.1"/>
    <property type="molecule type" value="Genomic_DNA"/>
</dbReference>
<reference evidence="1" key="1">
    <citation type="journal article" date="2019" name="Sci. Rep.">
        <title>Draft genome of Tanacetum cinerariifolium, the natural source of mosquito coil.</title>
        <authorList>
            <person name="Yamashiro T."/>
            <person name="Shiraishi A."/>
            <person name="Satake H."/>
            <person name="Nakayama K."/>
        </authorList>
    </citation>
    <scope>NUCLEOTIDE SEQUENCE</scope>
</reference>
<evidence type="ECO:0000313" key="1">
    <source>
        <dbReference type="EMBL" id="GEU38887.1"/>
    </source>
</evidence>
<comment type="caution">
    <text evidence="1">The sequence shown here is derived from an EMBL/GenBank/DDBJ whole genome shotgun (WGS) entry which is preliminary data.</text>
</comment>
<dbReference type="AlphaFoldDB" id="A0A6L2JQN3"/>
<accession>A0A6L2JQN3</accession>